<evidence type="ECO:0008006" key="5">
    <source>
        <dbReference type="Google" id="ProtNLM"/>
    </source>
</evidence>
<protein>
    <recommendedName>
        <fullName evidence="5">Protein FAM81B</fullName>
    </recommendedName>
</protein>
<keyword evidence="1" id="KW-0175">Coiled coil</keyword>
<proteinExistence type="inferred from homology"/>
<dbReference type="AlphaFoldDB" id="A0AAY4AI40"/>
<dbReference type="Ensembl" id="ENSDCDT00010009012.1">
    <property type="protein sequence ID" value="ENSDCDP00010008578.1"/>
    <property type="gene ID" value="ENSDCDG00010003861.1"/>
</dbReference>
<name>A0AAY4AI40_9TELE</name>
<dbReference type="RefSeq" id="XP_028817881.1">
    <property type="nucleotide sequence ID" value="XM_028962048.1"/>
</dbReference>
<dbReference type="RefSeq" id="XP_028815476.1">
    <property type="nucleotide sequence ID" value="XM_028959643.1"/>
</dbReference>
<dbReference type="PANTHER" id="PTHR22420:SF5">
    <property type="entry name" value="PROTEIN FAM81B"/>
    <property type="match status" value="1"/>
</dbReference>
<evidence type="ECO:0000256" key="1">
    <source>
        <dbReference type="ARBA" id="ARBA00023054"/>
    </source>
</evidence>
<reference evidence="3 4" key="1">
    <citation type="submission" date="2020-06" db="EMBL/GenBank/DDBJ databases">
        <authorList>
            <consortium name="Wellcome Sanger Institute Data Sharing"/>
        </authorList>
    </citation>
    <scope>NUCLEOTIDE SEQUENCE [LARGE SCALE GENOMIC DNA]</scope>
</reference>
<dbReference type="Proteomes" id="UP000694580">
    <property type="component" value="Chromosome 1"/>
</dbReference>
<accession>A0AAY4AI40</accession>
<dbReference type="RefSeq" id="XP_028816319.1">
    <property type="nucleotide sequence ID" value="XM_028960486.1"/>
</dbReference>
<keyword evidence="4" id="KW-1185">Reference proteome</keyword>
<dbReference type="GeneTree" id="ENSGT00390000004985"/>
<dbReference type="RefSeq" id="XP_028817008.1">
    <property type="nucleotide sequence ID" value="XM_028961175.1"/>
</dbReference>
<reference evidence="3" key="2">
    <citation type="submission" date="2025-08" db="UniProtKB">
        <authorList>
            <consortium name="Ensembl"/>
        </authorList>
    </citation>
    <scope>IDENTIFICATION</scope>
</reference>
<organism evidence="3 4">
    <name type="scientific">Denticeps clupeoides</name>
    <name type="common">denticle herring</name>
    <dbReference type="NCBI Taxonomy" id="299321"/>
    <lineage>
        <taxon>Eukaryota</taxon>
        <taxon>Metazoa</taxon>
        <taxon>Chordata</taxon>
        <taxon>Craniata</taxon>
        <taxon>Vertebrata</taxon>
        <taxon>Euteleostomi</taxon>
        <taxon>Actinopterygii</taxon>
        <taxon>Neopterygii</taxon>
        <taxon>Teleostei</taxon>
        <taxon>Clupei</taxon>
        <taxon>Clupeiformes</taxon>
        <taxon>Denticipitoidei</taxon>
        <taxon>Denticipitidae</taxon>
        <taxon>Denticeps</taxon>
    </lineage>
</organism>
<evidence type="ECO:0000256" key="2">
    <source>
        <dbReference type="ARBA" id="ARBA00046344"/>
    </source>
</evidence>
<reference evidence="3" key="3">
    <citation type="submission" date="2025-09" db="UniProtKB">
        <authorList>
            <consortium name="Ensembl"/>
        </authorList>
    </citation>
    <scope>IDENTIFICATION</scope>
</reference>
<evidence type="ECO:0000313" key="3">
    <source>
        <dbReference type="Ensembl" id="ENSDCDP00010008578.1"/>
    </source>
</evidence>
<dbReference type="GeneID" id="114765718"/>
<sequence>MSQETTIQSFGPIPDKPAHLSGQDRMLAMLLEQALHIKEDMTTSLQATQGSVVMEATSRRLLENHVHTITHIVKQLSRDIQALEAQISQRDRLASGTSLAVQSLDQKNQAGIGDLRGRVARCDASITSLAGELGVVRMEVQKLQKEVQEIRSILELRLKDTDFKLSQAVMKMENTQATQVLSHSCTTTDLSKDIQHLDVKTGGRVRELQGEIGRLRRWTEERIQNSECTHLQSREQTQMLLHKQMGEMEVKIREKLSLFSARVEEVQVQLQRVLATNRNKHSESKLSTRLATVESSLRQELNRVIKEYQAGFQVVHDAIESLKQIGDAQATMDRERLQRDLRQIHKKMVALEDA</sequence>
<dbReference type="PANTHER" id="PTHR22420">
    <property type="entry name" value="PROTEIN FAM81A"/>
    <property type="match status" value="1"/>
</dbReference>
<dbReference type="InterPro" id="IPR029619">
    <property type="entry name" value="FAM81"/>
</dbReference>
<gene>
    <name evidence="3" type="primary">FAM81B</name>
</gene>
<evidence type="ECO:0000313" key="4">
    <source>
        <dbReference type="Proteomes" id="UP000694580"/>
    </source>
</evidence>
<comment type="similarity">
    <text evidence="2">Belongs to the FAM81 family.</text>
</comment>